<dbReference type="InterPro" id="IPR000620">
    <property type="entry name" value="EamA_dom"/>
</dbReference>
<feature type="transmembrane region" description="Helical" evidence="1">
    <location>
        <begin position="251"/>
        <end position="271"/>
    </location>
</feature>
<feature type="transmembrane region" description="Helical" evidence="1">
    <location>
        <begin position="118"/>
        <end position="137"/>
    </location>
</feature>
<comment type="caution">
    <text evidence="3">The sequence shown here is derived from an EMBL/GenBank/DDBJ whole genome shotgun (WGS) entry which is preliminary data.</text>
</comment>
<feature type="domain" description="EamA" evidence="2">
    <location>
        <begin position="4"/>
        <end position="133"/>
    </location>
</feature>
<evidence type="ECO:0000259" key="2">
    <source>
        <dbReference type="Pfam" id="PF00892"/>
    </source>
</evidence>
<evidence type="ECO:0000256" key="1">
    <source>
        <dbReference type="SAM" id="Phobius"/>
    </source>
</evidence>
<dbReference type="InterPro" id="IPR037185">
    <property type="entry name" value="EmrE-like"/>
</dbReference>
<dbReference type="SUPFAM" id="SSF103481">
    <property type="entry name" value="Multidrug resistance efflux transporter EmrE"/>
    <property type="match status" value="2"/>
</dbReference>
<sequence length="298" mass="30695">MPSEALALLAAACWASSSLFSAAAAGRMGAFAFTRWRMAFASLVLWGAALLGGGWHALTGEGVALLAASGLIGIFVGDTALFACMNRLGPRRSGVLFATHSLFSVMRAWLWLGERIAGWQLLGGALLAGGVMTAIALGKRDGESHQWERTQGRLATGIGLGLLAALGQAVATLMLKPLMAGGAVDAVTASAVRMSAGFGAHALLWGFGLSITRAKQPLRRQDLLNTFASAGVSMVLGMTLVLKALESGSAGMVGMLSSVSPVLLLPLLWVVYSRRPALGAWCGAVLAVAGCALILGYR</sequence>
<feature type="transmembrane region" description="Helical" evidence="1">
    <location>
        <begin position="191"/>
        <end position="211"/>
    </location>
</feature>
<protein>
    <submittedName>
        <fullName evidence="3">DMT family transporter</fullName>
    </submittedName>
</protein>
<dbReference type="Pfam" id="PF00892">
    <property type="entry name" value="EamA"/>
    <property type="match status" value="2"/>
</dbReference>
<evidence type="ECO:0000313" key="3">
    <source>
        <dbReference type="EMBL" id="MFC5519463.1"/>
    </source>
</evidence>
<keyword evidence="4" id="KW-1185">Reference proteome</keyword>
<dbReference type="Proteomes" id="UP001596084">
    <property type="component" value="Unassembled WGS sequence"/>
</dbReference>
<feature type="transmembrane region" description="Helical" evidence="1">
    <location>
        <begin position="278"/>
        <end position="297"/>
    </location>
</feature>
<feature type="transmembrane region" description="Helical" evidence="1">
    <location>
        <begin position="158"/>
        <end position="179"/>
    </location>
</feature>
<feature type="transmembrane region" description="Helical" evidence="1">
    <location>
        <begin position="95"/>
        <end position="112"/>
    </location>
</feature>
<feature type="transmembrane region" description="Helical" evidence="1">
    <location>
        <begin position="64"/>
        <end position="83"/>
    </location>
</feature>
<feature type="transmembrane region" description="Helical" evidence="1">
    <location>
        <begin position="223"/>
        <end position="245"/>
    </location>
</feature>
<dbReference type="PANTHER" id="PTHR22911">
    <property type="entry name" value="ACYL-MALONYL CONDENSING ENZYME-RELATED"/>
    <property type="match status" value="1"/>
</dbReference>
<gene>
    <name evidence="3" type="ORF">ACFPP7_00850</name>
</gene>
<reference evidence="4" key="1">
    <citation type="journal article" date="2019" name="Int. J. Syst. Evol. Microbiol.">
        <title>The Global Catalogue of Microorganisms (GCM) 10K type strain sequencing project: providing services to taxonomists for standard genome sequencing and annotation.</title>
        <authorList>
            <consortium name="The Broad Institute Genomics Platform"/>
            <consortium name="The Broad Institute Genome Sequencing Center for Infectious Disease"/>
            <person name="Wu L."/>
            <person name="Ma J."/>
        </authorList>
    </citation>
    <scope>NUCLEOTIDE SEQUENCE [LARGE SCALE GENOMIC DNA]</scope>
    <source>
        <strain evidence="4">CGMCC 4.7277</strain>
    </source>
</reference>
<keyword evidence="1" id="KW-0812">Transmembrane</keyword>
<keyword evidence="1" id="KW-0472">Membrane</keyword>
<name>A0ABW0Q471_9BURK</name>
<dbReference type="PANTHER" id="PTHR22911:SF137">
    <property type="entry name" value="SOLUTE CARRIER FAMILY 35 MEMBER G2-RELATED"/>
    <property type="match status" value="1"/>
</dbReference>
<evidence type="ECO:0000313" key="4">
    <source>
        <dbReference type="Proteomes" id="UP001596084"/>
    </source>
</evidence>
<dbReference type="EMBL" id="JBHSMX010000003">
    <property type="protein sequence ID" value="MFC5519463.1"/>
    <property type="molecule type" value="Genomic_DNA"/>
</dbReference>
<proteinExistence type="predicted"/>
<dbReference type="RefSeq" id="WP_068831709.1">
    <property type="nucleotide sequence ID" value="NZ_JBHSMX010000003.1"/>
</dbReference>
<feature type="transmembrane region" description="Helical" evidence="1">
    <location>
        <begin position="6"/>
        <end position="26"/>
    </location>
</feature>
<feature type="domain" description="EamA" evidence="2">
    <location>
        <begin position="156"/>
        <end position="295"/>
    </location>
</feature>
<keyword evidence="1" id="KW-1133">Transmembrane helix</keyword>
<organism evidence="3 4">
    <name type="scientific">Polaromonas jejuensis</name>
    <dbReference type="NCBI Taxonomy" id="457502"/>
    <lineage>
        <taxon>Bacteria</taxon>
        <taxon>Pseudomonadati</taxon>
        <taxon>Pseudomonadota</taxon>
        <taxon>Betaproteobacteria</taxon>
        <taxon>Burkholderiales</taxon>
        <taxon>Comamonadaceae</taxon>
        <taxon>Polaromonas</taxon>
    </lineage>
</organism>
<accession>A0ABW0Q471</accession>
<feature type="transmembrane region" description="Helical" evidence="1">
    <location>
        <begin position="38"/>
        <end position="58"/>
    </location>
</feature>